<organism evidence="2 3">
    <name type="scientific">Mystacornis crossleyi</name>
    <dbReference type="NCBI Taxonomy" id="98133"/>
    <lineage>
        <taxon>Eukaryota</taxon>
        <taxon>Metazoa</taxon>
        <taxon>Chordata</taxon>
        <taxon>Craniata</taxon>
        <taxon>Vertebrata</taxon>
        <taxon>Euteleostomi</taxon>
        <taxon>Archelosauria</taxon>
        <taxon>Archosauria</taxon>
        <taxon>Dinosauria</taxon>
        <taxon>Saurischia</taxon>
        <taxon>Theropoda</taxon>
        <taxon>Coelurosauria</taxon>
        <taxon>Aves</taxon>
        <taxon>Neognathae</taxon>
        <taxon>Neoaves</taxon>
        <taxon>Telluraves</taxon>
        <taxon>Australaves</taxon>
        <taxon>Passeriformes</taxon>
        <taxon>Sylvioidea</taxon>
        <taxon>Timaliidae</taxon>
        <taxon>Mystacornis</taxon>
    </lineage>
</organism>
<accession>A0A7L2SRH1</accession>
<gene>
    <name evidence="2" type="primary">Trim17</name>
    <name evidence="2" type="ORF">MYSCRO_R11083</name>
</gene>
<dbReference type="Gene3D" id="2.60.120.920">
    <property type="match status" value="1"/>
</dbReference>
<keyword evidence="3" id="KW-1185">Reference proteome</keyword>
<dbReference type="EMBL" id="VYZQ01192738">
    <property type="protein sequence ID" value="NXS23367.1"/>
    <property type="molecule type" value="Genomic_DNA"/>
</dbReference>
<dbReference type="InterPro" id="IPR013320">
    <property type="entry name" value="ConA-like_dom_sf"/>
</dbReference>
<dbReference type="OrthoDB" id="9218281at2759"/>
<reference evidence="2 3" key="1">
    <citation type="submission" date="2019-09" db="EMBL/GenBank/DDBJ databases">
        <title>Bird 10,000 Genomes (B10K) Project - Family phase.</title>
        <authorList>
            <person name="Zhang G."/>
        </authorList>
    </citation>
    <scope>NUCLEOTIDE SEQUENCE [LARGE SCALE GENOMIC DNA]</scope>
    <source>
        <strain evidence="2">B10K-DU-002-82</strain>
    </source>
</reference>
<evidence type="ECO:0000313" key="3">
    <source>
        <dbReference type="Proteomes" id="UP000537747"/>
    </source>
</evidence>
<dbReference type="Proteomes" id="UP000537747">
    <property type="component" value="Unassembled WGS sequence"/>
</dbReference>
<sequence length="80" mass="8964">QVDGQWGVSTGDVKRKDDIEFKPEEGIWTVGVLAGYFQALTSPDHTLLPEISTPTQIWICLDYEEGRVAFFSIDEGISIF</sequence>
<protein>
    <submittedName>
        <fullName evidence="2">TRI17 ligase</fullName>
    </submittedName>
</protein>
<dbReference type="SUPFAM" id="SSF49899">
    <property type="entry name" value="Concanavalin A-like lectins/glucanases"/>
    <property type="match status" value="1"/>
</dbReference>
<keyword evidence="2" id="KW-0436">Ligase</keyword>
<proteinExistence type="predicted"/>
<feature type="non-terminal residue" evidence="2">
    <location>
        <position position="80"/>
    </location>
</feature>
<evidence type="ECO:0000259" key="1">
    <source>
        <dbReference type="PROSITE" id="PS50188"/>
    </source>
</evidence>
<feature type="non-terminal residue" evidence="2">
    <location>
        <position position="1"/>
    </location>
</feature>
<dbReference type="InterPro" id="IPR001870">
    <property type="entry name" value="B30.2/SPRY"/>
</dbReference>
<dbReference type="AlphaFoldDB" id="A0A7L2SRH1"/>
<name>A0A7L2SRH1_9PASS</name>
<dbReference type="PROSITE" id="PS50188">
    <property type="entry name" value="B302_SPRY"/>
    <property type="match status" value="1"/>
</dbReference>
<comment type="caution">
    <text evidence="2">The sequence shown here is derived from an EMBL/GenBank/DDBJ whole genome shotgun (WGS) entry which is preliminary data.</text>
</comment>
<evidence type="ECO:0000313" key="2">
    <source>
        <dbReference type="EMBL" id="NXS23367.1"/>
    </source>
</evidence>
<dbReference type="Pfam" id="PF00622">
    <property type="entry name" value="SPRY"/>
    <property type="match status" value="1"/>
</dbReference>
<dbReference type="GO" id="GO:0016874">
    <property type="term" value="F:ligase activity"/>
    <property type="evidence" value="ECO:0007669"/>
    <property type="project" value="UniProtKB-KW"/>
</dbReference>
<feature type="domain" description="B30.2/SPRY" evidence="1">
    <location>
        <begin position="1"/>
        <end position="80"/>
    </location>
</feature>
<dbReference type="InterPro" id="IPR003877">
    <property type="entry name" value="SPRY_dom"/>
</dbReference>
<dbReference type="InterPro" id="IPR043136">
    <property type="entry name" value="B30.2/SPRY_sf"/>
</dbReference>